<feature type="transmembrane region" description="Helical" evidence="1">
    <location>
        <begin position="6"/>
        <end position="22"/>
    </location>
</feature>
<gene>
    <name evidence="2" type="ORF">BC353_10005</name>
</gene>
<keyword evidence="1" id="KW-0812">Transmembrane</keyword>
<dbReference type="EMBL" id="MCBA01000067">
    <property type="protein sequence ID" value="RGP89884.1"/>
    <property type="molecule type" value="Genomic_DNA"/>
</dbReference>
<accession>A0A395U2K3</accession>
<keyword evidence="1" id="KW-0472">Membrane</keyword>
<evidence type="ECO:0000313" key="3">
    <source>
        <dbReference type="Proteomes" id="UP000266701"/>
    </source>
</evidence>
<keyword evidence="1" id="KW-1133">Transmembrane helix</keyword>
<protein>
    <submittedName>
        <fullName evidence="2">Uncharacterized protein</fullName>
    </submittedName>
</protein>
<name>A0A395U2K3_VIBCL</name>
<evidence type="ECO:0000313" key="2">
    <source>
        <dbReference type="EMBL" id="RGP89884.1"/>
    </source>
</evidence>
<proteinExistence type="predicted"/>
<dbReference type="AlphaFoldDB" id="A0A395U2K3"/>
<dbReference type="Proteomes" id="UP000266701">
    <property type="component" value="Unassembled WGS sequence"/>
</dbReference>
<organism evidence="2 3">
    <name type="scientific">Vibrio cholerae</name>
    <dbReference type="NCBI Taxonomy" id="666"/>
    <lineage>
        <taxon>Bacteria</taxon>
        <taxon>Pseudomonadati</taxon>
        <taxon>Pseudomonadota</taxon>
        <taxon>Gammaproteobacteria</taxon>
        <taxon>Vibrionales</taxon>
        <taxon>Vibrionaceae</taxon>
        <taxon>Vibrio</taxon>
    </lineage>
</organism>
<reference evidence="2 3" key="1">
    <citation type="journal article" date="2017" name="Emerg. Infect. Dis.">
        <title>Carbapenemase VCC-1-Producing Vibrio cholerae in Coastal Waters of Germany.</title>
        <authorList>
            <person name="Hammerl J.A."/>
            <person name="Jackel C."/>
            <person name="Bortolaia V."/>
            <person name="Schwartz K."/>
            <person name="Bier N."/>
            <person name="Hendriksen R.S."/>
            <person name="Guerra B."/>
            <person name="Strauch E."/>
        </authorList>
    </citation>
    <scope>NUCLEOTIDE SEQUENCE [LARGE SCALE GENOMIC DNA]</scope>
    <source>
        <strain evidence="2 3">VN-2825</strain>
    </source>
</reference>
<evidence type="ECO:0000256" key="1">
    <source>
        <dbReference type="SAM" id="Phobius"/>
    </source>
</evidence>
<sequence length="82" mass="9608">MFWPFVASALFCLVVVIFFLKLERRHAEKLDIDKSKYNAYDQNSLENTERERELDSARDWIETLHSSDSSLSKSDVSLPPDR</sequence>
<comment type="caution">
    <text evidence="2">The sequence shown here is derived from an EMBL/GenBank/DDBJ whole genome shotgun (WGS) entry which is preliminary data.</text>
</comment>